<gene>
    <name evidence="3" type="ORF">KL771_25375</name>
</gene>
<feature type="signal peptide" evidence="2">
    <location>
        <begin position="1"/>
        <end position="23"/>
    </location>
</feature>
<dbReference type="Proteomes" id="UP000766595">
    <property type="component" value="Unassembled WGS sequence"/>
</dbReference>
<comment type="caution">
    <text evidence="3">The sequence shown here is derived from an EMBL/GenBank/DDBJ whole genome shotgun (WGS) entry which is preliminary data.</text>
</comment>
<sequence>MPRLRHSVAVALLAAIATPPPFAAPAEPGRASSRPGAAPAGDRPGGVQRPESVAADHEKARQALARGEVKSLDEILGLVTLRGHDNFVEVSLDRTDGRWIYAMTLLTAGGRYRVVTIDAATAKVLKEELK</sequence>
<keyword evidence="4" id="KW-1185">Reference proteome</keyword>
<evidence type="ECO:0000313" key="3">
    <source>
        <dbReference type="EMBL" id="MBT9292817.1"/>
    </source>
</evidence>
<name>A0A947GF67_9HYPH</name>
<dbReference type="EMBL" id="JAHHZF010000015">
    <property type="protein sequence ID" value="MBT9292817.1"/>
    <property type="molecule type" value="Genomic_DNA"/>
</dbReference>
<evidence type="ECO:0008006" key="5">
    <source>
        <dbReference type="Google" id="ProtNLM"/>
    </source>
</evidence>
<proteinExistence type="predicted"/>
<evidence type="ECO:0000256" key="2">
    <source>
        <dbReference type="SAM" id="SignalP"/>
    </source>
</evidence>
<evidence type="ECO:0000313" key="4">
    <source>
        <dbReference type="Proteomes" id="UP000766595"/>
    </source>
</evidence>
<feature type="compositionally biased region" description="Low complexity" evidence="1">
    <location>
        <begin position="24"/>
        <end position="46"/>
    </location>
</feature>
<dbReference type="AlphaFoldDB" id="A0A947GF67"/>
<protein>
    <recommendedName>
        <fullName evidence="5">PepSY domain-containing protein</fullName>
    </recommendedName>
</protein>
<reference evidence="3 4" key="1">
    <citation type="submission" date="2021-06" db="EMBL/GenBank/DDBJ databases">
        <authorList>
            <person name="Grouzdev D.S."/>
            <person name="Koziaeva V."/>
        </authorList>
    </citation>
    <scope>NUCLEOTIDE SEQUENCE [LARGE SCALE GENOMIC DNA]</scope>
    <source>
        <strain evidence="3 4">22</strain>
    </source>
</reference>
<dbReference type="Gene3D" id="3.10.450.40">
    <property type="match status" value="1"/>
</dbReference>
<keyword evidence="2" id="KW-0732">Signal</keyword>
<feature type="region of interest" description="Disordered" evidence="1">
    <location>
        <begin position="20"/>
        <end position="60"/>
    </location>
</feature>
<organism evidence="3 4">
    <name type="scientific">Prosthecodimorpha staleyi</name>
    <dbReference type="NCBI Taxonomy" id="2840188"/>
    <lineage>
        <taxon>Bacteria</taxon>
        <taxon>Pseudomonadati</taxon>
        <taxon>Pseudomonadota</taxon>
        <taxon>Alphaproteobacteria</taxon>
        <taxon>Hyphomicrobiales</taxon>
        <taxon>Ancalomicrobiaceae</taxon>
        <taxon>Prosthecodimorpha</taxon>
    </lineage>
</organism>
<feature type="chain" id="PRO_5037714649" description="PepSY domain-containing protein" evidence="2">
    <location>
        <begin position="24"/>
        <end position="130"/>
    </location>
</feature>
<dbReference type="RefSeq" id="WP_261971315.1">
    <property type="nucleotide sequence ID" value="NZ_JAHHZF010000015.1"/>
</dbReference>
<evidence type="ECO:0000256" key="1">
    <source>
        <dbReference type="SAM" id="MobiDB-lite"/>
    </source>
</evidence>
<accession>A0A947GF67</accession>